<dbReference type="Proteomes" id="UP000052268">
    <property type="component" value="Unassembled WGS sequence"/>
</dbReference>
<evidence type="ECO:0000259" key="2">
    <source>
        <dbReference type="Pfam" id="PF13478"/>
    </source>
</evidence>
<accession>A0A0J7XQX9</accession>
<feature type="domain" description="XdhC- CoxI" evidence="1">
    <location>
        <begin position="35"/>
        <end position="105"/>
    </location>
</feature>
<name>A0A0J7XQX9_9SPHN</name>
<dbReference type="PANTHER" id="PTHR30388">
    <property type="entry name" value="ALDEHYDE OXIDOREDUCTASE MOLYBDENUM COFACTOR ASSEMBLY PROTEIN"/>
    <property type="match status" value="1"/>
</dbReference>
<evidence type="ECO:0000313" key="4">
    <source>
        <dbReference type="Proteomes" id="UP000052268"/>
    </source>
</evidence>
<dbReference type="RefSeq" id="WP_059152299.1">
    <property type="nucleotide sequence ID" value="NZ_KQ130455.1"/>
</dbReference>
<dbReference type="OrthoDB" id="9815497at2"/>
<feature type="domain" description="XdhC Rossmann" evidence="2">
    <location>
        <begin position="186"/>
        <end position="326"/>
    </location>
</feature>
<dbReference type="InterPro" id="IPR003777">
    <property type="entry name" value="XdhC_CoxI"/>
</dbReference>
<dbReference type="Gene3D" id="3.40.50.720">
    <property type="entry name" value="NAD(P)-binding Rossmann-like Domain"/>
    <property type="match status" value="1"/>
</dbReference>
<gene>
    <name evidence="3" type="ORF">V474_21565</name>
</gene>
<dbReference type="InterPro" id="IPR052698">
    <property type="entry name" value="MoCofactor_Util/Proc"/>
</dbReference>
<dbReference type="PANTHER" id="PTHR30388:SF4">
    <property type="entry name" value="MOLYBDENUM COFACTOR INSERTION CHAPERONE PAOD"/>
    <property type="match status" value="1"/>
</dbReference>
<comment type="caution">
    <text evidence="3">The sequence shown here is derived from an EMBL/GenBank/DDBJ whole genome shotgun (WGS) entry which is preliminary data.</text>
</comment>
<protein>
    <submittedName>
        <fullName evidence="3">Xanthine dehydrogenase</fullName>
    </submittedName>
</protein>
<organism evidence="3 4">
    <name type="scientific">Novosphingobium barchaimii LL02</name>
    <dbReference type="NCBI Taxonomy" id="1114963"/>
    <lineage>
        <taxon>Bacteria</taxon>
        <taxon>Pseudomonadati</taxon>
        <taxon>Pseudomonadota</taxon>
        <taxon>Alphaproteobacteria</taxon>
        <taxon>Sphingomonadales</taxon>
        <taxon>Sphingomonadaceae</taxon>
        <taxon>Novosphingobium</taxon>
    </lineage>
</organism>
<dbReference type="Pfam" id="PF13478">
    <property type="entry name" value="XdhC_C"/>
    <property type="match status" value="1"/>
</dbReference>
<evidence type="ECO:0000313" key="3">
    <source>
        <dbReference type="EMBL" id="KMS54321.1"/>
    </source>
</evidence>
<dbReference type="Pfam" id="PF02625">
    <property type="entry name" value="XdhC_CoxI"/>
    <property type="match status" value="1"/>
</dbReference>
<reference evidence="3 4" key="1">
    <citation type="journal article" date="2015" name="G3 (Bethesda)">
        <title>Insights into Ongoing Evolution of the Hexachlorocyclohexane Catabolic Pathway from Comparative Genomics of Ten Sphingomonadaceae Strains.</title>
        <authorList>
            <person name="Pearce S.L."/>
            <person name="Oakeshott J.G."/>
            <person name="Pandey G."/>
        </authorList>
    </citation>
    <scope>NUCLEOTIDE SEQUENCE [LARGE SCALE GENOMIC DNA]</scope>
    <source>
        <strain evidence="3 4">LL02</strain>
    </source>
</reference>
<dbReference type="EMBL" id="JACU01000006">
    <property type="protein sequence ID" value="KMS54321.1"/>
    <property type="molecule type" value="Genomic_DNA"/>
</dbReference>
<keyword evidence="4" id="KW-1185">Reference proteome</keyword>
<evidence type="ECO:0000259" key="1">
    <source>
        <dbReference type="Pfam" id="PF02625"/>
    </source>
</evidence>
<proteinExistence type="predicted"/>
<dbReference type="InterPro" id="IPR027051">
    <property type="entry name" value="XdhC_Rossmann_dom"/>
</dbReference>
<dbReference type="PATRIC" id="fig|1114963.3.peg.3152"/>
<sequence length="337" mass="35489">MTTLADQPLTGEIESADWPEFGWVDDIRPALARHAATGRPAALATLYQVAGSAPRGPGAQMLFAAGADGGVSASGYFSGDCIEGDVANHAAGVLADGRPRRLHYGMGSPWIDLRLRCGGALHVLLERVTSDSPALRGLLRHAAERRSCTWVSDGETQSVTEDAGPLLSFTNEPFRIARRYDPPRRLIVSGGDPGALAAARLGAMAQFETIVLRPGGPQAPPPFPVAQYLREEPAEALARLKVDRWTAYLGATHEDHHDLAGCLAALRGHAGYVGMIGAKSRAGERLAALEAAGASAEELARLHLSPGVPGLGKSPWEVATGIIAEIMQALNPARERA</sequence>
<dbReference type="AlphaFoldDB" id="A0A0J7XQX9"/>